<proteinExistence type="predicted"/>
<reference evidence="4 5" key="1">
    <citation type="submission" date="2014-07" db="EMBL/GenBank/DDBJ databases">
        <title>Genome of Chryseobacterium formosense LMG 24722.</title>
        <authorList>
            <person name="Pipes S.E."/>
            <person name="Stropko S.J."/>
            <person name="Newman J.D."/>
        </authorList>
    </citation>
    <scope>NUCLEOTIDE SEQUENCE [LARGE SCALE GENOMIC DNA]</scope>
    <source>
        <strain evidence="4 5">LMG 24722</strain>
    </source>
</reference>
<dbReference type="STRING" id="236814.IX39_12195"/>
<keyword evidence="1 2" id="KW-0597">Phosphoprotein</keyword>
<dbReference type="AlphaFoldDB" id="A0A085ZA70"/>
<evidence type="ECO:0000259" key="3">
    <source>
        <dbReference type="PROSITE" id="PS50110"/>
    </source>
</evidence>
<comment type="caution">
    <text evidence="4">The sequence shown here is derived from an EMBL/GenBank/DDBJ whole genome shotgun (WGS) entry which is preliminary data.</text>
</comment>
<feature type="domain" description="Response regulatory" evidence="3">
    <location>
        <begin position="4"/>
        <end position="118"/>
    </location>
</feature>
<dbReference type="Proteomes" id="UP000028713">
    <property type="component" value="Unassembled WGS sequence"/>
</dbReference>
<dbReference type="EMBL" id="JPRP01000001">
    <property type="protein sequence ID" value="KFF01334.1"/>
    <property type="molecule type" value="Genomic_DNA"/>
</dbReference>
<feature type="modified residue" description="4-aspartylphosphate" evidence="2">
    <location>
        <position position="53"/>
    </location>
</feature>
<dbReference type="InterPro" id="IPR011006">
    <property type="entry name" value="CheY-like_superfamily"/>
</dbReference>
<dbReference type="PANTHER" id="PTHR44591:SF3">
    <property type="entry name" value="RESPONSE REGULATORY DOMAIN-CONTAINING PROTEIN"/>
    <property type="match status" value="1"/>
</dbReference>
<sequence length="127" mass="14152">MMKTVFILEDEAGIREVLEILFESENYLVSTFADIKEFNSRNLTIIPDVYILDVMLPDGIGTDVCNQLKNHPATTHVPVIMMSAHAKALELEKTCNPNAFISKPFDLSEILTKVENLTSEANLGLVV</sequence>
<organism evidence="4 5">
    <name type="scientific">Chryseobacterium formosense</name>
    <dbReference type="NCBI Taxonomy" id="236814"/>
    <lineage>
        <taxon>Bacteria</taxon>
        <taxon>Pseudomonadati</taxon>
        <taxon>Bacteroidota</taxon>
        <taxon>Flavobacteriia</taxon>
        <taxon>Flavobacteriales</taxon>
        <taxon>Weeksellaceae</taxon>
        <taxon>Chryseobacterium group</taxon>
        <taxon>Chryseobacterium</taxon>
    </lineage>
</organism>
<dbReference type="PANTHER" id="PTHR44591">
    <property type="entry name" value="STRESS RESPONSE REGULATOR PROTEIN 1"/>
    <property type="match status" value="1"/>
</dbReference>
<dbReference type="eggNOG" id="COG0745">
    <property type="taxonomic scope" value="Bacteria"/>
</dbReference>
<dbReference type="SMART" id="SM00448">
    <property type="entry name" value="REC"/>
    <property type="match status" value="1"/>
</dbReference>
<dbReference type="GO" id="GO:0000160">
    <property type="term" value="P:phosphorelay signal transduction system"/>
    <property type="evidence" value="ECO:0007669"/>
    <property type="project" value="InterPro"/>
</dbReference>
<dbReference type="Pfam" id="PF00072">
    <property type="entry name" value="Response_reg"/>
    <property type="match status" value="1"/>
</dbReference>
<dbReference type="PROSITE" id="PS50110">
    <property type="entry name" value="RESPONSE_REGULATORY"/>
    <property type="match status" value="1"/>
</dbReference>
<protein>
    <recommendedName>
        <fullName evidence="3">Response regulatory domain-containing protein</fullName>
    </recommendedName>
</protein>
<dbReference type="Gene3D" id="3.40.50.2300">
    <property type="match status" value="1"/>
</dbReference>
<evidence type="ECO:0000313" key="4">
    <source>
        <dbReference type="EMBL" id="KFF01334.1"/>
    </source>
</evidence>
<dbReference type="InterPro" id="IPR050595">
    <property type="entry name" value="Bact_response_regulator"/>
</dbReference>
<accession>A0A085ZA70</accession>
<dbReference type="InterPro" id="IPR001789">
    <property type="entry name" value="Sig_transdc_resp-reg_receiver"/>
</dbReference>
<evidence type="ECO:0000256" key="2">
    <source>
        <dbReference type="PROSITE-ProRule" id="PRU00169"/>
    </source>
</evidence>
<dbReference type="SUPFAM" id="SSF52172">
    <property type="entry name" value="CheY-like"/>
    <property type="match status" value="1"/>
</dbReference>
<name>A0A085ZA70_9FLAO</name>
<evidence type="ECO:0000313" key="5">
    <source>
        <dbReference type="Proteomes" id="UP000028713"/>
    </source>
</evidence>
<keyword evidence="5" id="KW-1185">Reference proteome</keyword>
<evidence type="ECO:0000256" key="1">
    <source>
        <dbReference type="ARBA" id="ARBA00022553"/>
    </source>
</evidence>
<gene>
    <name evidence="4" type="ORF">IX39_12195</name>
</gene>